<sequence>MDDMMVQVLYRRERAGAASANMLVDEMQQCLESIAEAPDTGSHRIGQLLGIPPLQWKRVGKTRLWFWYVQEDRFIDVVRLVSTDQLPRQAMLPDDLH</sequence>
<proteinExistence type="predicted"/>
<reference evidence="2" key="1">
    <citation type="submission" date="2023-07" db="EMBL/GenBank/DDBJ databases">
        <title>Verminephrobacter genomes.</title>
        <authorList>
            <person name="Lund M.B."/>
        </authorList>
    </citation>
    <scope>NUCLEOTIDE SEQUENCE [LARGE SCALE GENOMIC DNA]</scope>
    <source>
        <strain evidence="2">AtM5-05</strain>
    </source>
</reference>
<evidence type="ECO:0000313" key="2">
    <source>
        <dbReference type="Proteomes" id="UP001208935"/>
    </source>
</evidence>
<gene>
    <name evidence="1" type="ORF">D5039_06745</name>
</gene>
<evidence type="ECO:0000313" key="1">
    <source>
        <dbReference type="EMBL" id="MCW5320873.1"/>
    </source>
</evidence>
<keyword evidence="2" id="KW-1185">Reference proteome</keyword>
<dbReference type="Proteomes" id="UP001208935">
    <property type="component" value="Unassembled WGS sequence"/>
</dbReference>
<dbReference type="EMBL" id="QZCW01000001">
    <property type="protein sequence ID" value="MCW5320873.1"/>
    <property type="molecule type" value="Genomic_DNA"/>
</dbReference>
<evidence type="ECO:0008006" key="3">
    <source>
        <dbReference type="Google" id="ProtNLM"/>
    </source>
</evidence>
<protein>
    <recommendedName>
        <fullName evidence="3">Type II toxin-antitoxin system RelE/ParE family toxin</fullName>
    </recommendedName>
</protein>
<accession>A0ABT3KRC3</accession>
<comment type="caution">
    <text evidence="1">The sequence shown here is derived from an EMBL/GenBank/DDBJ whole genome shotgun (WGS) entry which is preliminary data.</text>
</comment>
<organism evidence="1 2">
    <name type="scientific">Verminephrobacter aporrectodeae subsp. tuberculatae</name>
    <dbReference type="NCBI Taxonomy" id="1110392"/>
    <lineage>
        <taxon>Bacteria</taxon>
        <taxon>Pseudomonadati</taxon>
        <taxon>Pseudomonadota</taxon>
        <taxon>Betaproteobacteria</taxon>
        <taxon>Burkholderiales</taxon>
        <taxon>Comamonadaceae</taxon>
        <taxon>Verminephrobacter</taxon>
    </lineage>
</organism>
<dbReference type="RefSeq" id="WP_265281517.1">
    <property type="nucleotide sequence ID" value="NZ_QZCW01000001.1"/>
</dbReference>
<name>A0ABT3KRC3_9BURK</name>